<dbReference type="AlphaFoldDB" id="A0A8K0R7C1"/>
<dbReference type="PANTHER" id="PTHR24148:SF64">
    <property type="entry name" value="HETEROKARYON INCOMPATIBILITY DOMAIN-CONTAINING PROTEIN"/>
    <property type="match status" value="1"/>
</dbReference>
<comment type="caution">
    <text evidence="4">The sequence shown here is derived from an EMBL/GenBank/DDBJ whole genome shotgun (WGS) entry which is preliminary data.</text>
</comment>
<name>A0A8K0R7C1_9PLEO</name>
<dbReference type="PANTHER" id="PTHR24148">
    <property type="entry name" value="ANKYRIN REPEAT DOMAIN-CONTAINING PROTEIN 39 HOMOLOG-RELATED"/>
    <property type="match status" value="1"/>
</dbReference>
<evidence type="ECO:0000256" key="2">
    <source>
        <dbReference type="SAM" id="MobiDB-lite"/>
    </source>
</evidence>
<dbReference type="InterPro" id="IPR052895">
    <property type="entry name" value="HetReg/Transcr_Mod"/>
</dbReference>
<feature type="compositionally biased region" description="Basic and acidic residues" evidence="2">
    <location>
        <begin position="725"/>
        <end position="736"/>
    </location>
</feature>
<reference evidence="4" key="1">
    <citation type="journal article" date="2021" name="Nat. Commun.">
        <title>Genetic determinants of endophytism in the Arabidopsis root mycobiome.</title>
        <authorList>
            <person name="Mesny F."/>
            <person name="Miyauchi S."/>
            <person name="Thiergart T."/>
            <person name="Pickel B."/>
            <person name="Atanasova L."/>
            <person name="Karlsson M."/>
            <person name="Huettel B."/>
            <person name="Barry K.W."/>
            <person name="Haridas S."/>
            <person name="Chen C."/>
            <person name="Bauer D."/>
            <person name="Andreopoulos W."/>
            <person name="Pangilinan J."/>
            <person name="LaButti K."/>
            <person name="Riley R."/>
            <person name="Lipzen A."/>
            <person name="Clum A."/>
            <person name="Drula E."/>
            <person name="Henrissat B."/>
            <person name="Kohler A."/>
            <person name="Grigoriev I.V."/>
            <person name="Martin F.M."/>
            <person name="Hacquard S."/>
        </authorList>
    </citation>
    <scope>NUCLEOTIDE SEQUENCE</scope>
    <source>
        <strain evidence="4">MPI-SDFR-AT-0120</strain>
    </source>
</reference>
<sequence length="1179" mass="138070">MVETFRPRNKPDRLRLGEDTYLLQKVDKAWKLSTHRGQNQRSELLRFDDPFFKDMKTFEYDKLPEKSIRLMRLNGGKLTDTLQCELIEAAYNNPFHIPTKVRPSMEACQPSDLGHHLETKAEEDLRVLKKHLEEEEKQFQEEEKARSEGKEEQLTGQETRSTNEGSNIIEEDNVSSHEGNNSTEGDDDSGAEESDSGEEDHDSKEEGNNLRKKRLKNIDRLRLEVQEKELEIVEEIEIEYEALSWCWGRDISDYAVIVRKGSENYKMRIRKDLALALTYLRHKERIRTLWIDAICINQENAVERNQQVQMMSRIYTRADNVCIWLGEQDDHSELAFKFIKEEITHLKDFDSISSDKDYSSKWQALMVLMQREWFSRRWVVQELSLANKAEIWCGPDSIPWKEFAVAVELFVEVESATHRLSEVMKKDEKFQHVPGWFEHVSELGASLLVQATGKVFRVYGTPMDENEDKNRRTDEAMTDQDKAKREKEERDAAKQKKHVQRTSSLKNIQTIDPLDRRSLLSLEFLVTTMFIFKASECRDSVYSMLAIARDAAPFAEPTSSTNDVSFRMSLFECFLAEKPFLVDYARPYSDVCRDFMEFCIQRKSSQDPVQALDILCRPWALDPPQGKSIRLKPNKSPDAEQKDSPPRLKQKRDRPWEKRICKVRVQQESETLKWSYEKQDTDAKILDKRNMKQYWEETETKSEWEDGNFRWKKPKGWKKVEALCKDPRRQKQENKTGKNSMDPVKDVPLPSWVPRAKNAPFEIYRHPGIQIKKTGRANADPLVGWPQDGHRNYSAAQTETVKLDCLKFKKRPSTGHYSLYVAGFKVDEVEEVKDASQGGSIPNSWLELSDWEPPYNKDPPADFWRTIVADRGFDNRNPPYYYARACRESVDKGGRESGSVNTTALINNERNSIIAEFCRRVQAVIWGRSLFKTKGGKLGLAKDVKAGDWVCVLHGCTVPVILSRRFKKPGKREAEDLEDQFEAFKSCFRRMENICVRQKRYEDQKKLHKKQEEDQRAAQEKRPGEQQEEQEHTQKESEERRQDQISKLEAFRRYVMTWFRAPTDNQASECQASECQAWECQASEWEQDVKRAQKIANEVLKLDREAREKQQTYDKERKELLKPEDNEDVEKGEAKPRFAQDKDTYYVFKGESYVHGCMDGEAVRNRFYGTEEEWIYELR</sequence>
<feature type="region of interest" description="Disordered" evidence="2">
    <location>
        <begin position="136"/>
        <end position="208"/>
    </location>
</feature>
<dbReference type="OrthoDB" id="3477286at2759"/>
<feature type="region of interest" description="Disordered" evidence="2">
    <location>
        <begin position="1006"/>
        <end position="1044"/>
    </location>
</feature>
<feature type="compositionally biased region" description="Acidic residues" evidence="2">
    <location>
        <begin position="184"/>
        <end position="200"/>
    </location>
</feature>
<evidence type="ECO:0000259" key="3">
    <source>
        <dbReference type="Pfam" id="PF06985"/>
    </source>
</evidence>
<evidence type="ECO:0000313" key="4">
    <source>
        <dbReference type="EMBL" id="KAH7086804.1"/>
    </source>
</evidence>
<feature type="region of interest" description="Disordered" evidence="2">
    <location>
        <begin position="1108"/>
        <end position="1135"/>
    </location>
</feature>
<feature type="region of interest" description="Disordered" evidence="2">
    <location>
        <begin position="725"/>
        <end position="751"/>
    </location>
</feature>
<evidence type="ECO:0000313" key="5">
    <source>
        <dbReference type="Proteomes" id="UP000813461"/>
    </source>
</evidence>
<feature type="compositionally biased region" description="Polar residues" evidence="2">
    <location>
        <begin position="154"/>
        <end position="166"/>
    </location>
</feature>
<keyword evidence="5" id="KW-1185">Reference proteome</keyword>
<feature type="domain" description="Heterokaryon incompatibility" evidence="3">
    <location>
        <begin position="240"/>
        <end position="382"/>
    </location>
</feature>
<keyword evidence="1" id="KW-0175">Coiled coil</keyword>
<feature type="coiled-coil region" evidence="1">
    <location>
        <begin position="211"/>
        <end position="238"/>
    </location>
</feature>
<feature type="region of interest" description="Disordered" evidence="2">
    <location>
        <begin position="625"/>
        <end position="654"/>
    </location>
</feature>
<feature type="compositionally biased region" description="Basic and acidic residues" evidence="2">
    <location>
        <begin position="468"/>
        <end position="494"/>
    </location>
</feature>
<feature type="compositionally biased region" description="Basic and acidic residues" evidence="2">
    <location>
        <begin position="635"/>
        <end position="646"/>
    </location>
</feature>
<organism evidence="4 5">
    <name type="scientific">Paraphoma chrysanthemicola</name>
    <dbReference type="NCBI Taxonomy" id="798071"/>
    <lineage>
        <taxon>Eukaryota</taxon>
        <taxon>Fungi</taxon>
        <taxon>Dikarya</taxon>
        <taxon>Ascomycota</taxon>
        <taxon>Pezizomycotina</taxon>
        <taxon>Dothideomycetes</taxon>
        <taxon>Pleosporomycetidae</taxon>
        <taxon>Pleosporales</taxon>
        <taxon>Pleosporineae</taxon>
        <taxon>Phaeosphaeriaceae</taxon>
        <taxon>Paraphoma</taxon>
    </lineage>
</organism>
<accession>A0A8K0R7C1</accession>
<proteinExistence type="predicted"/>
<feature type="region of interest" description="Disordered" evidence="2">
    <location>
        <begin position="462"/>
        <end position="502"/>
    </location>
</feature>
<feature type="compositionally biased region" description="Basic and acidic residues" evidence="2">
    <location>
        <begin position="136"/>
        <end position="153"/>
    </location>
</feature>
<evidence type="ECO:0000256" key="1">
    <source>
        <dbReference type="SAM" id="Coils"/>
    </source>
</evidence>
<dbReference type="InterPro" id="IPR010730">
    <property type="entry name" value="HET"/>
</dbReference>
<dbReference type="Pfam" id="PF06985">
    <property type="entry name" value="HET"/>
    <property type="match status" value="1"/>
</dbReference>
<protein>
    <submittedName>
        <fullName evidence="4">Heterokaryon incompatibility protein-domain-containing protein</fullName>
    </submittedName>
</protein>
<gene>
    <name evidence="4" type="ORF">FB567DRAFT_51639</name>
</gene>
<dbReference type="EMBL" id="JAGMVJ010000010">
    <property type="protein sequence ID" value="KAH7086804.1"/>
    <property type="molecule type" value="Genomic_DNA"/>
</dbReference>
<dbReference type="Proteomes" id="UP000813461">
    <property type="component" value="Unassembled WGS sequence"/>
</dbReference>